<reference evidence="2 3" key="1">
    <citation type="submission" date="2023-08" db="EMBL/GenBank/DDBJ databases">
        <title>Draft genome sequence of Algoriphagus taiwanensis.</title>
        <authorList>
            <person name="Takatani N."/>
            <person name="Hosokawa M."/>
            <person name="Sawabe T."/>
        </authorList>
    </citation>
    <scope>NUCLEOTIDE SEQUENCE [LARGE SCALE GENOMIC DNA]</scope>
    <source>
        <strain evidence="2 3">JCM 19755</strain>
    </source>
</reference>
<sequence length="215" mass="23886">MKKYLSIHLSGLIFILGINLGYAQAPFALAKKESLSVRSGEGDADRILEEIRSQKPVLNLDRDVLRQLGDRQVQGLLVYKVKQGGKVVFESERIPVTLNQRFSELDLFSQGLEESMINTWEKQGFIRRQVGRIDDPEAKGGNLPAPKSPQDGKSGGTTSGKSSGNLKPISKTEKQGFIRRQVGRIPKSQYEVEVTLQGPNDRGNSQPSTYFIQID</sequence>
<feature type="compositionally biased region" description="Polar residues" evidence="1">
    <location>
        <begin position="202"/>
        <end position="215"/>
    </location>
</feature>
<organism evidence="2 3">
    <name type="scientific">Algoriphagus taiwanensis</name>
    <dbReference type="NCBI Taxonomy" id="1445656"/>
    <lineage>
        <taxon>Bacteria</taxon>
        <taxon>Pseudomonadati</taxon>
        <taxon>Bacteroidota</taxon>
        <taxon>Cytophagia</taxon>
        <taxon>Cytophagales</taxon>
        <taxon>Cyclobacteriaceae</taxon>
        <taxon>Algoriphagus</taxon>
    </lineage>
</organism>
<accession>A0ABQ6Q067</accession>
<gene>
    <name evidence="2" type="ORF">Ataiwa_15390</name>
</gene>
<dbReference type="EMBL" id="BTPE01000004">
    <property type="protein sequence ID" value="GMQ33267.1"/>
    <property type="molecule type" value="Genomic_DNA"/>
</dbReference>
<evidence type="ECO:0000313" key="3">
    <source>
        <dbReference type="Proteomes" id="UP001307705"/>
    </source>
</evidence>
<proteinExistence type="predicted"/>
<comment type="caution">
    <text evidence="2">The sequence shown here is derived from an EMBL/GenBank/DDBJ whole genome shotgun (WGS) entry which is preliminary data.</text>
</comment>
<dbReference type="Proteomes" id="UP001307705">
    <property type="component" value="Unassembled WGS sequence"/>
</dbReference>
<feature type="region of interest" description="Disordered" evidence="1">
    <location>
        <begin position="196"/>
        <end position="215"/>
    </location>
</feature>
<evidence type="ECO:0000256" key="1">
    <source>
        <dbReference type="SAM" id="MobiDB-lite"/>
    </source>
</evidence>
<protein>
    <recommendedName>
        <fullName evidence="4">POTRA domain-containing protein</fullName>
    </recommendedName>
</protein>
<evidence type="ECO:0000313" key="2">
    <source>
        <dbReference type="EMBL" id="GMQ33267.1"/>
    </source>
</evidence>
<feature type="region of interest" description="Disordered" evidence="1">
    <location>
        <begin position="134"/>
        <end position="184"/>
    </location>
</feature>
<dbReference type="RefSeq" id="WP_338228036.1">
    <property type="nucleotide sequence ID" value="NZ_BTPE01000004.1"/>
</dbReference>
<evidence type="ECO:0008006" key="4">
    <source>
        <dbReference type="Google" id="ProtNLM"/>
    </source>
</evidence>
<name>A0ABQ6Q067_9BACT</name>
<keyword evidence="3" id="KW-1185">Reference proteome</keyword>